<evidence type="ECO:0000256" key="5">
    <source>
        <dbReference type="ARBA" id="ARBA00022692"/>
    </source>
</evidence>
<evidence type="ECO:0000256" key="3">
    <source>
        <dbReference type="ARBA" id="ARBA00022475"/>
    </source>
</evidence>
<evidence type="ECO:0000256" key="7">
    <source>
        <dbReference type="ARBA" id="ARBA00023136"/>
    </source>
</evidence>
<evidence type="ECO:0000256" key="2">
    <source>
        <dbReference type="ARBA" id="ARBA00022448"/>
    </source>
</evidence>
<comment type="caution">
    <text evidence="11">The sequence shown here is derived from an EMBL/GenBank/DDBJ whole genome shotgun (WGS) entry which is preliminary data.</text>
</comment>
<comment type="caution">
    <text evidence="9">Lacks conserved residue(s) required for the propagation of feature annotation.</text>
</comment>
<evidence type="ECO:0000313" key="12">
    <source>
        <dbReference type="Proteomes" id="UP000477911"/>
    </source>
</evidence>
<keyword evidence="7 9" id="KW-0472">Membrane</keyword>
<dbReference type="GO" id="GO:0015740">
    <property type="term" value="P:C4-dicarboxylate transport"/>
    <property type="evidence" value="ECO:0007669"/>
    <property type="project" value="TreeGrafter"/>
</dbReference>
<protein>
    <recommendedName>
        <fullName evidence="9">TRAP transporter small permease protein</fullName>
    </recommendedName>
</protein>
<proteinExistence type="inferred from homology"/>
<dbReference type="AlphaFoldDB" id="A0A6L7G157"/>
<name>A0A6L7G157_9RHOB</name>
<sequence>MLDSLHRGICRANRAIALLLGLALVIMTLIILCEVVMRKLSLGGLNLSEEISGYLMAAMSSWGLACALVERAHVRIDVIRQKLRAGGQVFLDLLAMIVTNGVVLLIVVKCWPVLEKTIQRGSTANTPLETPMWIPQGLWFAGWAWFLLTTTVLSLLGIAWLARAQRAPLDAALGMGSELET</sequence>
<feature type="transmembrane region" description="Helical" evidence="9">
    <location>
        <begin position="138"/>
        <end position="162"/>
    </location>
</feature>
<comment type="subunit">
    <text evidence="9">The complex comprises the extracytoplasmic solute receptor protein and the two transmembrane proteins.</text>
</comment>
<reference evidence="11 12" key="1">
    <citation type="submission" date="2019-12" db="EMBL/GenBank/DDBJ databases">
        <authorList>
            <person name="Li M."/>
        </authorList>
    </citation>
    <scope>NUCLEOTIDE SEQUENCE [LARGE SCALE GENOMIC DNA]</scope>
    <source>
        <strain evidence="11 12">GBMRC 2024</strain>
    </source>
</reference>
<keyword evidence="4 9" id="KW-0997">Cell inner membrane</keyword>
<feature type="domain" description="Tripartite ATP-independent periplasmic transporters DctQ component" evidence="10">
    <location>
        <begin position="27"/>
        <end position="149"/>
    </location>
</feature>
<dbReference type="InterPro" id="IPR055348">
    <property type="entry name" value="DctQ"/>
</dbReference>
<dbReference type="Pfam" id="PF04290">
    <property type="entry name" value="DctQ"/>
    <property type="match status" value="1"/>
</dbReference>
<feature type="transmembrane region" description="Helical" evidence="9">
    <location>
        <begin position="89"/>
        <end position="108"/>
    </location>
</feature>
<evidence type="ECO:0000256" key="8">
    <source>
        <dbReference type="ARBA" id="ARBA00038436"/>
    </source>
</evidence>
<dbReference type="PANTHER" id="PTHR35011">
    <property type="entry name" value="2,3-DIKETO-L-GULONATE TRAP TRANSPORTER SMALL PERMEASE PROTEIN YIAM"/>
    <property type="match status" value="1"/>
</dbReference>
<gene>
    <name evidence="11" type="ORF">GR170_08065</name>
</gene>
<keyword evidence="5 9" id="KW-0812">Transmembrane</keyword>
<keyword evidence="6 9" id="KW-1133">Transmembrane helix</keyword>
<comment type="subcellular location">
    <subcellularLocation>
        <location evidence="1 9">Cell inner membrane</location>
        <topology evidence="1 9">Multi-pass membrane protein</topology>
    </subcellularLocation>
</comment>
<evidence type="ECO:0000256" key="1">
    <source>
        <dbReference type="ARBA" id="ARBA00004429"/>
    </source>
</evidence>
<feature type="transmembrane region" description="Helical" evidence="9">
    <location>
        <begin position="12"/>
        <end position="31"/>
    </location>
</feature>
<evidence type="ECO:0000256" key="6">
    <source>
        <dbReference type="ARBA" id="ARBA00022989"/>
    </source>
</evidence>
<dbReference type="GO" id="GO:0005886">
    <property type="term" value="C:plasma membrane"/>
    <property type="evidence" value="ECO:0007669"/>
    <property type="project" value="UniProtKB-SubCell"/>
</dbReference>
<evidence type="ECO:0000313" key="11">
    <source>
        <dbReference type="EMBL" id="MXN17785.1"/>
    </source>
</evidence>
<organism evidence="11 12">
    <name type="scientific">Pseudooceanicola albus</name>
    <dbReference type="NCBI Taxonomy" id="2692189"/>
    <lineage>
        <taxon>Bacteria</taxon>
        <taxon>Pseudomonadati</taxon>
        <taxon>Pseudomonadota</taxon>
        <taxon>Alphaproteobacteria</taxon>
        <taxon>Rhodobacterales</taxon>
        <taxon>Paracoccaceae</taxon>
        <taxon>Pseudooceanicola</taxon>
    </lineage>
</organism>
<dbReference type="GO" id="GO:0022857">
    <property type="term" value="F:transmembrane transporter activity"/>
    <property type="evidence" value="ECO:0007669"/>
    <property type="project" value="UniProtKB-UniRule"/>
</dbReference>
<dbReference type="PANTHER" id="PTHR35011:SF10">
    <property type="entry name" value="TRAP TRANSPORTER SMALL PERMEASE PROTEIN"/>
    <property type="match status" value="1"/>
</dbReference>
<comment type="similarity">
    <text evidence="8 9">Belongs to the TRAP transporter small permease family.</text>
</comment>
<evidence type="ECO:0000259" key="10">
    <source>
        <dbReference type="Pfam" id="PF04290"/>
    </source>
</evidence>
<comment type="function">
    <text evidence="9">Part of the tripartite ATP-independent periplasmic (TRAP) transport system.</text>
</comment>
<dbReference type="RefSeq" id="WP_160893485.1">
    <property type="nucleotide sequence ID" value="NZ_WUMU01000006.1"/>
</dbReference>
<evidence type="ECO:0000256" key="9">
    <source>
        <dbReference type="RuleBase" id="RU369079"/>
    </source>
</evidence>
<keyword evidence="12" id="KW-1185">Reference proteome</keyword>
<keyword evidence="3" id="KW-1003">Cell membrane</keyword>
<evidence type="ECO:0000256" key="4">
    <source>
        <dbReference type="ARBA" id="ARBA00022519"/>
    </source>
</evidence>
<keyword evidence="2 9" id="KW-0813">Transport</keyword>
<dbReference type="Proteomes" id="UP000477911">
    <property type="component" value="Unassembled WGS sequence"/>
</dbReference>
<accession>A0A6L7G157</accession>
<dbReference type="InterPro" id="IPR007387">
    <property type="entry name" value="TRAP_DctQ"/>
</dbReference>
<dbReference type="EMBL" id="WUMU01000006">
    <property type="protein sequence ID" value="MXN17785.1"/>
    <property type="molecule type" value="Genomic_DNA"/>
</dbReference>